<reference evidence="2 3" key="1">
    <citation type="submission" date="2019-05" db="EMBL/GenBank/DDBJ databases">
        <title>Another draft genome of Portunus trituberculatus and its Hox gene families provides insights of decapod evolution.</title>
        <authorList>
            <person name="Jeong J.-H."/>
            <person name="Song I."/>
            <person name="Kim S."/>
            <person name="Choi T."/>
            <person name="Kim D."/>
            <person name="Ryu S."/>
            <person name="Kim W."/>
        </authorList>
    </citation>
    <scope>NUCLEOTIDE SEQUENCE [LARGE SCALE GENOMIC DNA]</scope>
    <source>
        <tissue evidence="2">Muscle</tissue>
    </source>
</reference>
<proteinExistence type="predicted"/>
<gene>
    <name evidence="2" type="ORF">E2C01_007557</name>
</gene>
<sequence>MIHWRRGGALPVNHAGEGRRGGEAGSFALHNSLQGAAAPAHPRPHDAHRVSPALHKLYTPKYIEWRGDGGKVEAGTRDGVDRTVIKPPSSLSPGVSYLLRNPRLTAVASLSPSPCLCHRGLKLVCDGEKSVLCHVVRVVRRIPHSDQRWTQRLSGSVTLASSGLSDGRPCFPAPLLLTYGSGGDAQQEPRKSKTKITHRVTSGSDVILTRADNLDARDET</sequence>
<keyword evidence="3" id="KW-1185">Reference proteome</keyword>
<dbReference type="AlphaFoldDB" id="A0A5B7D0S0"/>
<name>A0A5B7D0S0_PORTR</name>
<accession>A0A5B7D0S0</accession>
<dbReference type="Proteomes" id="UP000324222">
    <property type="component" value="Unassembled WGS sequence"/>
</dbReference>
<protein>
    <submittedName>
        <fullName evidence="2">Uncharacterized protein</fullName>
    </submittedName>
</protein>
<dbReference type="EMBL" id="VSRR010000379">
    <property type="protein sequence ID" value="MPC14781.1"/>
    <property type="molecule type" value="Genomic_DNA"/>
</dbReference>
<organism evidence="2 3">
    <name type="scientific">Portunus trituberculatus</name>
    <name type="common">Swimming crab</name>
    <name type="synonym">Neptunus trituberculatus</name>
    <dbReference type="NCBI Taxonomy" id="210409"/>
    <lineage>
        <taxon>Eukaryota</taxon>
        <taxon>Metazoa</taxon>
        <taxon>Ecdysozoa</taxon>
        <taxon>Arthropoda</taxon>
        <taxon>Crustacea</taxon>
        <taxon>Multicrustacea</taxon>
        <taxon>Malacostraca</taxon>
        <taxon>Eumalacostraca</taxon>
        <taxon>Eucarida</taxon>
        <taxon>Decapoda</taxon>
        <taxon>Pleocyemata</taxon>
        <taxon>Brachyura</taxon>
        <taxon>Eubrachyura</taxon>
        <taxon>Portunoidea</taxon>
        <taxon>Portunidae</taxon>
        <taxon>Portuninae</taxon>
        <taxon>Portunus</taxon>
    </lineage>
</organism>
<evidence type="ECO:0000313" key="3">
    <source>
        <dbReference type="Proteomes" id="UP000324222"/>
    </source>
</evidence>
<evidence type="ECO:0000256" key="1">
    <source>
        <dbReference type="SAM" id="MobiDB-lite"/>
    </source>
</evidence>
<evidence type="ECO:0000313" key="2">
    <source>
        <dbReference type="EMBL" id="MPC14781.1"/>
    </source>
</evidence>
<feature type="region of interest" description="Disordered" evidence="1">
    <location>
        <begin position="1"/>
        <end position="26"/>
    </location>
</feature>
<comment type="caution">
    <text evidence="2">The sequence shown here is derived from an EMBL/GenBank/DDBJ whole genome shotgun (WGS) entry which is preliminary data.</text>
</comment>